<dbReference type="GO" id="GO:0009117">
    <property type="term" value="P:nucleotide metabolic process"/>
    <property type="evidence" value="ECO:0007669"/>
    <property type="project" value="UniProtKB-KW"/>
</dbReference>
<dbReference type="Gene3D" id="3.90.950.10">
    <property type="match status" value="1"/>
</dbReference>
<evidence type="ECO:0000256" key="3">
    <source>
        <dbReference type="HAMAP-Rule" id="MF_00528"/>
    </source>
</evidence>
<dbReference type="HAMAP" id="MF_00528">
    <property type="entry name" value="Maf"/>
    <property type="match status" value="1"/>
</dbReference>
<dbReference type="CDD" id="cd00555">
    <property type="entry name" value="Maf"/>
    <property type="match status" value="1"/>
</dbReference>
<dbReference type="PIRSF" id="PIRSF006305">
    <property type="entry name" value="Maf"/>
    <property type="match status" value="1"/>
</dbReference>
<dbReference type="PANTHER" id="PTHR43213">
    <property type="entry name" value="BIFUNCTIONAL DTTP/UTP PYROPHOSPHATASE/METHYLTRANSFERASE PROTEIN-RELATED"/>
    <property type="match status" value="1"/>
</dbReference>
<feature type="site" description="Important for substrate specificity" evidence="3">
    <location>
        <position position="13"/>
    </location>
</feature>
<gene>
    <name evidence="4" type="primary">maf</name>
    <name evidence="4" type="ORF">ENV67_05365</name>
</gene>
<comment type="subcellular location">
    <subcellularLocation>
        <location evidence="3">Cytoplasm</location>
    </subcellularLocation>
</comment>
<keyword evidence="3" id="KW-0546">Nucleotide metabolism</keyword>
<evidence type="ECO:0000256" key="2">
    <source>
        <dbReference type="ARBA" id="ARBA00022801"/>
    </source>
</evidence>
<sequence>MKDKIILASSSPRRIEIFKIIGIDFEIRKNNTDEIILKNPVETVIYNSSLKIKDVLKKCETGIGFDTIVFIDNRILTKPKDEDEAKNFLNKLSGKEHIVYSGFTIIKNNEEFSDYDISYVKFFKIEEDEILDYIKTGEPMDKAGAYAVQGLGMKFIERIRGSITNVIGVPLEKLIEGFKKFSIKYDEKKVEEYLWNLRQLIGKVIRLE</sequence>
<dbReference type="Pfam" id="PF02545">
    <property type="entry name" value="Maf"/>
    <property type="match status" value="1"/>
</dbReference>
<comment type="caution">
    <text evidence="3">Lacks conserved residue(s) required for the propagation of feature annotation.</text>
</comment>
<evidence type="ECO:0000256" key="1">
    <source>
        <dbReference type="ARBA" id="ARBA00001968"/>
    </source>
</evidence>
<comment type="caution">
    <text evidence="4">The sequence shown here is derived from an EMBL/GenBank/DDBJ whole genome shotgun (WGS) entry which is preliminary data.</text>
</comment>
<dbReference type="GO" id="GO:0047429">
    <property type="term" value="F:nucleoside triphosphate diphosphatase activity"/>
    <property type="evidence" value="ECO:0007669"/>
    <property type="project" value="UniProtKB-EC"/>
</dbReference>
<feature type="site" description="Important for substrate specificity" evidence="3">
    <location>
        <position position="67"/>
    </location>
</feature>
<dbReference type="EC" id="3.6.1.9" evidence="3"/>
<feature type="active site" description="Proton acceptor" evidence="3">
    <location>
        <position position="66"/>
    </location>
</feature>
<reference evidence="4" key="1">
    <citation type="journal article" date="2020" name="mSystems">
        <title>Genome- and Community-Level Interaction Insights into Carbon Utilization and Element Cycling Functions of Hydrothermarchaeota in Hydrothermal Sediment.</title>
        <authorList>
            <person name="Zhou Z."/>
            <person name="Liu Y."/>
            <person name="Xu W."/>
            <person name="Pan J."/>
            <person name="Luo Z.H."/>
            <person name="Li M."/>
        </authorList>
    </citation>
    <scope>NUCLEOTIDE SEQUENCE [LARGE SCALE GENOMIC DNA]</scope>
    <source>
        <strain evidence="4">SpSt-780</strain>
    </source>
</reference>
<name>A0A7C4U7E1_UNCW3</name>
<comment type="similarity">
    <text evidence="3">Belongs to the Maf family. YhdE subfamily.</text>
</comment>
<comment type="catalytic activity">
    <reaction evidence="3">
        <text>dTTP + H2O = dTMP + diphosphate + H(+)</text>
        <dbReference type="Rhea" id="RHEA:28534"/>
        <dbReference type="ChEBI" id="CHEBI:15377"/>
        <dbReference type="ChEBI" id="CHEBI:15378"/>
        <dbReference type="ChEBI" id="CHEBI:33019"/>
        <dbReference type="ChEBI" id="CHEBI:37568"/>
        <dbReference type="ChEBI" id="CHEBI:63528"/>
        <dbReference type="EC" id="3.6.1.9"/>
    </reaction>
</comment>
<proteinExistence type="inferred from homology"/>
<dbReference type="NCBIfam" id="TIGR00172">
    <property type="entry name" value="maf"/>
    <property type="match status" value="1"/>
</dbReference>
<dbReference type="PANTHER" id="PTHR43213:SF5">
    <property type="entry name" value="BIFUNCTIONAL DTTP_UTP PYROPHOSPHATASE_METHYLTRANSFERASE PROTEIN-RELATED"/>
    <property type="match status" value="1"/>
</dbReference>
<dbReference type="InterPro" id="IPR029001">
    <property type="entry name" value="ITPase-like_fam"/>
</dbReference>
<dbReference type="SUPFAM" id="SSF52972">
    <property type="entry name" value="ITPase-like"/>
    <property type="match status" value="1"/>
</dbReference>
<dbReference type="EMBL" id="DTHG01000067">
    <property type="protein sequence ID" value="HGW91953.1"/>
    <property type="molecule type" value="Genomic_DNA"/>
</dbReference>
<comment type="catalytic activity">
    <reaction evidence="3">
        <text>UTP + H2O = UMP + diphosphate + H(+)</text>
        <dbReference type="Rhea" id="RHEA:29395"/>
        <dbReference type="ChEBI" id="CHEBI:15377"/>
        <dbReference type="ChEBI" id="CHEBI:15378"/>
        <dbReference type="ChEBI" id="CHEBI:33019"/>
        <dbReference type="ChEBI" id="CHEBI:46398"/>
        <dbReference type="ChEBI" id="CHEBI:57865"/>
        <dbReference type="EC" id="3.6.1.9"/>
    </reaction>
</comment>
<protein>
    <recommendedName>
        <fullName evidence="3">dTTP/UTP pyrophosphatase</fullName>
        <shortName evidence="3">dTTPase/UTPase</shortName>
        <ecNumber evidence="3">3.6.1.9</ecNumber>
    </recommendedName>
    <alternativeName>
        <fullName evidence="3">Nucleoside triphosphate pyrophosphatase</fullName>
    </alternativeName>
    <alternativeName>
        <fullName evidence="3">Nucleotide pyrophosphatase</fullName>
        <shortName evidence="3">Nucleotide PPase</shortName>
    </alternativeName>
</protein>
<keyword evidence="3" id="KW-0963">Cytoplasm</keyword>
<dbReference type="InterPro" id="IPR003697">
    <property type="entry name" value="Maf-like"/>
</dbReference>
<evidence type="ECO:0000313" key="4">
    <source>
        <dbReference type="EMBL" id="HGW91953.1"/>
    </source>
</evidence>
<keyword evidence="2 3" id="KW-0378">Hydrolase</keyword>
<feature type="site" description="Important for substrate specificity" evidence="3">
    <location>
        <position position="149"/>
    </location>
</feature>
<dbReference type="GO" id="GO:0005737">
    <property type="term" value="C:cytoplasm"/>
    <property type="evidence" value="ECO:0007669"/>
    <property type="project" value="UniProtKB-SubCell"/>
</dbReference>
<dbReference type="AlphaFoldDB" id="A0A7C4U7E1"/>
<comment type="cofactor">
    <cofactor evidence="1 3">
        <name>a divalent metal cation</name>
        <dbReference type="ChEBI" id="CHEBI:60240"/>
    </cofactor>
</comment>
<comment type="function">
    <text evidence="3">Nucleoside triphosphate pyrophosphatase that hydrolyzes dTTP and UTP. May have a dual role in cell division arrest and in preventing the incorporation of modified nucleotides into cellular nucleic acids.</text>
</comment>
<organism evidence="4">
    <name type="scientific">candidate division WOR-3 bacterium</name>
    <dbReference type="NCBI Taxonomy" id="2052148"/>
    <lineage>
        <taxon>Bacteria</taxon>
        <taxon>Bacteria division WOR-3</taxon>
    </lineage>
</organism>
<accession>A0A7C4U7E1</accession>